<dbReference type="PANTHER" id="PTHR24111:SF0">
    <property type="entry name" value="LEUCINE-RICH REPEAT-CONTAINING PROTEIN"/>
    <property type="match status" value="1"/>
</dbReference>
<proteinExistence type="predicted"/>
<dbReference type="InterPro" id="IPR032675">
    <property type="entry name" value="LRR_dom_sf"/>
</dbReference>
<organism evidence="2 3">
    <name type="scientific">Jimgerdemannia flammicorona</name>
    <dbReference type="NCBI Taxonomy" id="994334"/>
    <lineage>
        <taxon>Eukaryota</taxon>
        <taxon>Fungi</taxon>
        <taxon>Fungi incertae sedis</taxon>
        <taxon>Mucoromycota</taxon>
        <taxon>Mucoromycotina</taxon>
        <taxon>Endogonomycetes</taxon>
        <taxon>Endogonales</taxon>
        <taxon>Endogonaceae</taxon>
        <taxon>Jimgerdemannia</taxon>
    </lineage>
</organism>
<protein>
    <submittedName>
        <fullName evidence="2">Uncharacterized protein</fullName>
    </submittedName>
</protein>
<sequence>MRIHFMCSSVANGIGEKGASALAEALKMNANLQNLNLRWNAIGAKGTSTLAEALKMNTSLQNLDLEVF</sequence>
<accession>A0A433DHF1</accession>
<gene>
    <name evidence="2" type="ORF">BC936DRAFT_139793</name>
</gene>
<dbReference type="InterPro" id="IPR052201">
    <property type="entry name" value="LRR-containing_regulator"/>
</dbReference>
<dbReference type="PANTHER" id="PTHR24111">
    <property type="entry name" value="LEUCINE-RICH REPEAT-CONTAINING PROTEIN 34"/>
    <property type="match status" value="1"/>
</dbReference>
<evidence type="ECO:0000313" key="2">
    <source>
        <dbReference type="EMBL" id="RUP50270.1"/>
    </source>
</evidence>
<dbReference type="OrthoDB" id="427001at2759"/>
<dbReference type="SUPFAM" id="SSF52047">
    <property type="entry name" value="RNI-like"/>
    <property type="match status" value="1"/>
</dbReference>
<dbReference type="EMBL" id="RBNI01001581">
    <property type="protein sequence ID" value="RUP50270.1"/>
    <property type="molecule type" value="Genomic_DNA"/>
</dbReference>
<dbReference type="AlphaFoldDB" id="A0A433DHF1"/>
<comment type="caution">
    <text evidence="2">The sequence shown here is derived from an EMBL/GenBank/DDBJ whole genome shotgun (WGS) entry which is preliminary data.</text>
</comment>
<keyword evidence="3" id="KW-1185">Reference proteome</keyword>
<dbReference type="Gene3D" id="3.80.10.10">
    <property type="entry name" value="Ribonuclease Inhibitor"/>
    <property type="match status" value="1"/>
</dbReference>
<name>A0A433DHF1_9FUNG</name>
<evidence type="ECO:0000256" key="1">
    <source>
        <dbReference type="ARBA" id="ARBA00022737"/>
    </source>
</evidence>
<dbReference type="Proteomes" id="UP000268093">
    <property type="component" value="Unassembled WGS sequence"/>
</dbReference>
<keyword evidence="1" id="KW-0677">Repeat</keyword>
<reference evidence="2 3" key="1">
    <citation type="journal article" date="2018" name="New Phytol.">
        <title>Phylogenomics of Endogonaceae and evolution of mycorrhizas within Mucoromycota.</title>
        <authorList>
            <person name="Chang Y."/>
            <person name="Desiro A."/>
            <person name="Na H."/>
            <person name="Sandor L."/>
            <person name="Lipzen A."/>
            <person name="Clum A."/>
            <person name="Barry K."/>
            <person name="Grigoriev I.V."/>
            <person name="Martin F.M."/>
            <person name="Stajich J.E."/>
            <person name="Smith M.E."/>
            <person name="Bonito G."/>
            <person name="Spatafora J.W."/>
        </authorList>
    </citation>
    <scope>NUCLEOTIDE SEQUENCE [LARGE SCALE GENOMIC DNA]</scope>
    <source>
        <strain evidence="2 3">GMNB39</strain>
    </source>
</reference>
<evidence type="ECO:0000313" key="3">
    <source>
        <dbReference type="Proteomes" id="UP000268093"/>
    </source>
</evidence>